<dbReference type="FunFam" id="2.20.100.10:FF:000001">
    <property type="entry name" value="semaphorin-5A isoform X1"/>
    <property type="match status" value="3"/>
</dbReference>
<evidence type="ECO:0000256" key="5">
    <source>
        <dbReference type="ARBA" id="ARBA00023157"/>
    </source>
</evidence>
<dbReference type="SMART" id="SM00209">
    <property type="entry name" value="TSP1"/>
    <property type="match status" value="3"/>
</dbReference>
<gene>
    <name evidence="8" type="ORF">MCOR_13236</name>
</gene>
<dbReference type="Gene3D" id="2.20.100.10">
    <property type="entry name" value="Thrombospondin type-1 (TSP1) repeat"/>
    <property type="match status" value="3"/>
</dbReference>
<dbReference type="Pfam" id="PF02140">
    <property type="entry name" value="SUEL_Lectin"/>
    <property type="match status" value="1"/>
</dbReference>
<evidence type="ECO:0000256" key="2">
    <source>
        <dbReference type="ARBA" id="ARBA00022525"/>
    </source>
</evidence>
<dbReference type="Proteomes" id="UP000507470">
    <property type="component" value="Unassembled WGS sequence"/>
</dbReference>
<keyword evidence="3" id="KW-0732">Signal</keyword>
<dbReference type="EMBL" id="CACVKT020002230">
    <property type="protein sequence ID" value="CAC5376676.1"/>
    <property type="molecule type" value="Genomic_DNA"/>
</dbReference>
<name>A0A6J8B0X0_MYTCO</name>
<evidence type="ECO:0000256" key="1">
    <source>
        <dbReference type="ARBA" id="ARBA00004613"/>
    </source>
</evidence>
<keyword evidence="4" id="KW-0677">Repeat</keyword>
<feature type="domain" description="SUEL-type lectin" evidence="7">
    <location>
        <begin position="23"/>
        <end position="101"/>
    </location>
</feature>
<keyword evidence="6" id="KW-0812">Transmembrane</keyword>
<organism evidence="8 9">
    <name type="scientific">Mytilus coruscus</name>
    <name type="common">Sea mussel</name>
    <dbReference type="NCBI Taxonomy" id="42192"/>
    <lineage>
        <taxon>Eukaryota</taxon>
        <taxon>Metazoa</taxon>
        <taxon>Spiralia</taxon>
        <taxon>Lophotrochozoa</taxon>
        <taxon>Mollusca</taxon>
        <taxon>Bivalvia</taxon>
        <taxon>Autobranchia</taxon>
        <taxon>Pteriomorphia</taxon>
        <taxon>Mytilida</taxon>
        <taxon>Mytiloidea</taxon>
        <taxon>Mytilidae</taxon>
        <taxon>Mytilinae</taxon>
        <taxon>Mytilus</taxon>
    </lineage>
</organism>
<dbReference type="InterPro" id="IPR000922">
    <property type="entry name" value="Lectin_gal-bd_dom"/>
</dbReference>
<sequence>MLEWVFFFTGQYILCESESRKLLECSAGRIIMVSDAKYGRTDSLECPHPSVVASIVYDRTASITTETKEKCDLKQSCLPSKSGEVDPFPNVYKYLNVTYECLISGGWGIWEQFGDCSATCGKGVQSFQRKCNTPVPETNETYCIGDHIKNLECDKIPCQGGWGIWEPFGDCSATCGKGIQSFQRKCNSPVPETNETYCIGDHIQNLECDASPCQGSWGCWQTVGHCSHSCGNGTKFKVRECNNPVPTNEGAYCEGENTTLEWCNLRECPVYKWGYLKDLNLTKAELKQIMKEEINELKGNLTVDNKNISSAIRRRISARDDRPSAASFGYFGVVMLAIPIVLMICLDYNHLLPECIKRRIARQLKKVSSSSNPT</sequence>
<dbReference type="InterPro" id="IPR036383">
    <property type="entry name" value="TSP1_rpt_sf"/>
</dbReference>
<proteinExistence type="predicted"/>
<dbReference type="SUPFAM" id="SSF82895">
    <property type="entry name" value="TSP-1 type 1 repeat"/>
    <property type="match status" value="3"/>
</dbReference>
<dbReference type="PANTHER" id="PTHR22906">
    <property type="entry name" value="PROPERDIN"/>
    <property type="match status" value="1"/>
</dbReference>
<dbReference type="OrthoDB" id="446173at2759"/>
<dbReference type="PANTHER" id="PTHR22906:SF43">
    <property type="entry name" value="PROPERDIN"/>
    <property type="match status" value="1"/>
</dbReference>
<feature type="transmembrane region" description="Helical" evidence="6">
    <location>
        <begin position="328"/>
        <end position="349"/>
    </location>
</feature>
<dbReference type="AlphaFoldDB" id="A0A6J8B0X0"/>
<keyword evidence="9" id="KW-1185">Reference proteome</keyword>
<keyword evidence="6" id="KW-1133">Transmembrane helix</keyword>
<dbReference type="InterPro" id="IPR000884">
    <property type="entry name" value="TSP1_rpt"/>
</dbReference>
<keyword evidence="2" id="KW-0964">Secreted</keyword>
<comment type="subcellular location">
    <subcellularLocation>
        <location evidence="1">Secreted</location>
    </subcellularLocation>
</comment>
<keyword evidence="6" id="KW-0472">Membrane</keyword>
<keyword evidence="5" id="KW-1015">Disulfide bond</keyword>
<accession>A0A6J8B0X0</accession>
<evidence type="ECO:0000259" key="7">
    <source>
        <dbReference type="Pfam" id="PF02140"/>
    </source>
</evidence>
<dbReference type="GO" id="GO:0030246">
    <property type="term" value="F:carbohydrate binding"/>
    <property type="evidence" value="ECO:0007669"/>
    <property type="project" value="InterPro"/>
</dbReference>
<dbReference type="InterPro" id="IPR052065">
    <property type="entry name" value="Compl_asym_regulator"/>
</dbReference>
<reference evidence="8 9" key="1">
    <citation type="submission" date="2020-06" db="EMBL/GenBank/DDBJ databases">
        <authorList>
            <person name="Li R."/>
            <person name="Bekaert M."/>
        </authorList>
    </citation>
    <scope>NUCLEOTIDE SEQUENCE [LARGE SCALE GENOMIC DNA]</scope>
    <source>
        <strain evidence="9">wild</strain>
    </source>
</reference>
<evidence type="ECO:0000256" key="3">
    <source>
        <dbReference type="ARBA" id="ARBA00022729"/>
    </source>
</evidence>
<evidence type="ECO:0000256" key="6">
    <source>
        <dbReference type="SAM" id="Phobius"/>
    </source>
</evidence>
<dbReference type="InterPro" id="IPR043159">
    <property type="entry name" value="Lectin_gal-bd_sf"/>
</dbReference>
<evidence type="ECO:0000313" key="8">
    <source>
        <dbReference type="EMBL" id="CAC5376676.1"/>
    </source>
</evidence>
<dbReference type="PROSITE" id="PS50092">
    <property type="entry name" value="TSP1"/>
    <property type="match status" value="3"/>
</dbReference>
<dbReference type="Pfam" id="PF00090">
    <property type="entry name" value="TSP_1"/>
    <property type="match status" value="3"/>
</dbReference>
<evidence type="ECO:0000313" key="9">
    <source>
        <dbReference type="Proteomes" id="UP000507470"/>
    </source>
</evidence>
<evidence type="ECO:0000256" key="4">
    <source>
        <dbReference type="ARBA" id="ARBA00022737"/>
    </source>
</evidence>
<protein>
    <submittedName>
        <fullName evidence="8">HMCN</fullName>
    </submittedName>
</protein>
<dbReference type="Gene3D" id="2.60.120.740">
    <property type="match status" value="1"/>
</dbReference>